<keyword evidence="3 8" id="KW-1134">Transmembrane beta strand</keyword>
<evidence type="ECO:0000256" key="7">
    <source>
        <dbReference type="ARBA" id="ARBA00023237"/>
    </source>
</evidence>
<dbReference type="InterPro" id="IPR037066">
    <property type="entry name" value="Plug_dom_sf"/>
</dbReference>
<keyword evidence="4 8" id="KW-0812">Transmembrane</keyword>
<dbReference type="InterPro" id="IPR000531">
    <property type="entry name" value="Beta-barrel_TonB"/>
</dbReference>
<evidence type="ECO:0000256" key="4">
    <source>
        <dbReference type="ARBA" id="ARBA00022692"/>
    </source>
</evidence>
<keyword evidence="2 8" id="KW-0813">Transport</keyword>
<evidence type="ECO:0000256" key="1">
    <source>
        <dbReference type="ARBA" id="ARBA00004571"/>
    </source>
</evidence>
<evidence type="ECO:0000256" key="5">
    <source>
        <dbReference type="ARBA" id="ARBA00023077"/>
    </source>
</evidence>
<keyword evidence="5 9" id="KW-0798">TonB box</keyword>
<evidence type="ECO:0000256" key="2">
    <source>
        <dbReference type="ARBA" id="ARBA00022448"/>
    </source>
</evidence>
<keyword evidence="6 8" id="KW-0472">Membrane</keyword>
<evidence type="ECO:0000256" key="9">
    <source>
        <dbReference type="RuleBase" id="RU003357"/>
    </source>
</evidence>
<comment type="similarity">
    <text evidence="8 9">Belongs to the TonB-dependent receptor family.</text>
</comment>
<dbReference type="EMBL" id="CP097966">
    <property type="protein sequence ID" value="URQ63035.1"/>
    <property type="molecule type" value="Genomic_DNA"/>
</dbReference>
<keyword evidence="7 8" id="KW-0998">Cell outer membrane</keyword>
<comment type="subcellular location">
    <subcellularLocation>
        <location evidence="1 8">Cell outer membrane</location>
        <topology evidence="1 8">Multi-pass membrane protein</topology>
    </subcellularLocation>
</comment>
<dbReference type="AlphaFoldDB" id="A0A9Q8X1W7"/>
<evidence type="ECO:0000256" key="3">
    <source>
        <dbReference type="ARBA" id="ARBA00022452"/>
    </source>
</evidence>
<evidence type="ECO:0000313" key="12">
    <source>
        <dbReference type="EMBL" id="URQ63035.1"/>
    </source>
</evidence>
<gene>
    <name evidence="12" type="ORF">M9B40_04755</name>
</gene>
<accession>A0A9Q8X1W7</accession>
<keyword evidence="13" id="KW-1185">Reference proteome</keyword>
<evidence type="ECO:0000313" key="13">
    <source>
        <dbReference type="Proteomes" id="UP001056381"/>
    </source>
</evidence>
<dbReference type="InterPro" id="IPR036942">
    <property type="entry name" value="Beta-barrel_TonB_sf"/>
</dbReference>
<proteinExistence type="inferred from homology"/>
<evidence type="ECO:0000259" key="11">
    <source>
        <dbReference type="Pfam" id="PF07715"/>
    </source>
</evidence>
<reference evidence="12" key="1">
    <citation type="submission" date="2022-05" db="EMBL/GenBank/DDBJ databases">
        <title>Single-amplified genomics reveal most streamlined microbe among free-living bacteria.</title>
        <authorList>
            <person name="Roda-Garcia J."/>
            <person name="Haro-Moreno J.M."/>
            <person name="Rodriguez-Valera F."/>
            <person name="Almagro-Moreno S."/>
            <person name="Lopez-Perez M."/>
        </authorList>
    </citation>
    <scope>NUCLEOTIDE SEQUENCE</scope>
    <source>
        <strain evidence="12">TMED112-D2-2</strain>
    </source>
</reference>
<feature type="domain" description="TonB-dependent receptor-like beta-barrel" evidence="10">
    <location>
        <begin position="331"/>
        <end position="799"/>
    </location>
</feature>
<dbReference type="Proteomes" id="UP001056381">
    <property type="component" value="Chromosome"/>
</dbReference>
<dbReference type="SUPFAM" id="SSF56935">
    <property type="entry name" value="Porins"/>
    <property type="match status" value="1"/>
</dbReference>
<protein>
    <submittedName>
        <fullName evidence="12">TonB-dependent receptor</fullName>
    </submittedName>
</protein>
<dbReference type="PROSITE" id="PS52016">
    <property type="entry name" value="TONB_DEPENDENT_REC_3"/>
    <property type="match status" value="1"/>
</dbReference>
<dbReference type="PANTHER" id="PTHR47234">
    <property type="match status" value="1"/>
</dbReference>
<dbReference type="Gene3D" id="2.170.130.10">
    <property type="entry name" value="TonB-dependent receptor, plug domain"/>
    <property type="match status" value="1"/>
</dbReference>
<dbReference type="Pfam" id="PF07715">
    <property type="entry name" value="Plug"/>
    <property type="match status" value="1"/>
</dbReference>
<organism evidence="12 13">
    <name type="scientific">SAR86 cluster bacterium</name>
    <dbReference type="NCBI Taxonomy" id="2030880"/>
    <lineage>
        <taxon>Bacteria</taxon>
        <taxon>Pseudomonadati</taxon>
        <taxon>Pseudomonadota</taxon>
        <taxon>Gammaproteobacteria</taxon>
        <taxon>SAR86 cluster</taxon>
    </lineage>
</organism>
<evidence type="ECO:0000256" key="6">
    <source>
        <dbReference type="ARBA" id="ARBA00023136"/>
    </source>
</evidence>
<evidence type="ECO:0000259" key="10">
    <source>
        <dbReference type="Pfam" id="PF00593"/>
    </source>
</evidence>
<dbReference type="InterPro" id="IPR039426">
    <property type="entry name" value="TonB-dep_rcpt-like"/>
</dbReference>
<dbReference type="GO" id="GO:0009279">
    <property type="term" value="C:cell outer membrane"/>
    <property type="evidence" value="ECO:0007669"/>
    <property type="project" value="UniProtKB-SubCell"/>
</dbReference>
<dbReference type="PANTHER" id="PTHR47234:SF1">
    <property type="entry name" value="TONB-DEPENDENT RECEPTOR"/>
    <property type="match status" value="1"/>
</dbReference>
<dbReference type="InterPro" id="IPR012910">
    <property type="entry name" value="Plug_dom"/>
</dbReference>
<keyword evidence="12" id="KW-0675">Receptor</keyword>
<sequence>MIKLFLLILISFSIFSNEEIEEVITTGTLLKESESKFSPVEIITAEKFDEIGVSTIAEISKYLSASSGSHFQTNTMDGVDQGMSAITLRGLDHASTLLLINSKRQTFTGTPSYNGEGYVDANIIPKIALTKMEVLKEGATSVYGSDAVAGVINFITVKKFSGYKLDLDSQYSTNYNQNDIGFGFLYGKDFENFDLVFGFERMERTPLKAYEIDQISELSVSGLGNSFKILGDDVIESGLYAGEYSNGQTIPDPNCIENGGILDGRCRFAYGRGFNIVNDESHEKFYTRLSNRNHDISLIFSNVKVNDNPQSPSYPALPFLARDIEPGVGGSPFNVPVRWYGRPLGGRYPWRESPKDISQYHFNYSFLKDFENLSLETSFTHSQHENFHNRPDIVDSRFLSALYGNGGESGDLQWNIFDPSQNSIELVEHIKGAEISNKIGDLTTFDILAQTSYRNINLAFGTQASVENLDINFNEISRAEFDSDGKIIKTADLFFLGGGKNVNESRNKYSLYFELDSSFLPNFDYRFSGRFENSENFSSFDPKLSFKYKFFENFSFRISSGTSFTMPSMGQMFSSDIKLGSVRDIESSVFVRQAQIGNADLKPAESTNTNFGLIYGNNGNRLSFDYWEIDFENRIEGQSAQALLSEDPFGPSITRNELGDLIGVTTTYFNEESTVLSGIDYGLSTVKSFFNGEVELILQGTNLIEFLTPEQSENGTIMINRVGKHNFDAHTHSLPKNRINTFINYKKNKSKYSLIARYLDGYINNRTISSKALSLGYKNKVDSSLIFDISLELPISQYLQINNNSGDYDLKTSIGIINLFDEKAPRLYNAPDFSWDSRLHDPRGRMIRVNFQLIFNN</sequence>
<evidence type="ECO:0000256" key="8">
    <source>
        <dbReference type="PROSITE-ProRule" id="PRU01360"/>
    </source>
</evidence>
<feature type="domain" description="TonB-dependent receptor plug" evidence="11">
    <location>
        <begin position="38"/>
        <end position="151"/>
    </location>
</feature>
<dbReference type="Pfam" id="PF00593">
    <property type="entry name" value="TonB_dep_Rec_b-barrel"/>
    <property type="match status" value="1"/>
</dbReference>
<dbReference type="Gene3D" id="2.40.170.20">
    <property type="entry name" value="TonB-dependent receptor, beta-barrel domain"/>
    <property type="match status" value="1"/>
</dbReference>
<name>A0A9Q8X1W7_9GAMM</name>